<name>A0ABW4EIX9_9RHOB</name>
<feature type="transmembrane region" description="Helical" evidence="13">
    <location>
        <begin position="61"/>
        <end position="82"/>
    </location>
</feature>
<evidence type="ECO:0000256" key="10">
    <source>
        <dbReference type="ARBA" id="ARBA00023033"/>
    </source>
</evidence>
<dbReference type="InterPro" id="IPR033885">
    <property type="entry name" value="AlkB/XylM"/>
</dbReference>
<protein>
    <submittedName>
        <fullName evidence="15">Alkane 1-monooxygenase</fullName>
    </submittedName>
</protein>
<keyword evidence="7 13" id="KW-1133">Transmembrane helix</keyword>
<feature type="domain" description="Fatty acid desaturase" evidence="14">
    <location>
        <begin position="95"/>
        <end position="314"/>
    </location>
</feature>
<dbReference type="Proteomes" id="UP001597186">
    <property type="component" value="Unassembled WGS sequence"/>
</dbReference>
<accession>A0ABW4EIX9</accession>
<dbReference type="RefSeq" id="WP_379915623.1">
    <property type="nucleotide sequence ID" value="NZ_JBHUDD010000057.1"/>
</dbReference>
<keyword evidence="10" id="KW-0503">Monooxygenase</keyword>
<evidence type="ECO:0000256" key="13">
    <source>
        <dbReference type="SAM" id="Phobius"/>
    </source>
</evidence>
<evidence type="ECO:0000256" key="7">
    <source>
        <dbReference type="ARBA" id="ARBA00022989"/>
    </source>
</evidence>
<evidence type="ECO:0000256" key="8">
    <source>
        <dbReference type="ARBA" id="ARBA00023002"/>
    </source>
</evidence>
<dbReference type="CDD" id="cd03512">
    <property type="entry name" value="Alkane-hydroxylase"/>
    <property type="match status" value="1"/>
</dbReference>
<dbReference type="InterPro" id="IPR005804">
    <property type="entry name" value="FA_desaturase_dom"/>
</dbReference>
<reference evidence="16" key="1">
    <citation type="journal article" date="2019" name="Int. J. Syst. Evol. Microbiol.">
        <title>The Global Catalogue of Microorganisms (GCM) 10K type strain sequencing project: providing services to taxonomists for standard genome sequencing and annotation.</title>
        <authorList>
            <consortium name="The Broad Institute Genomics Platform"/>
            <consortium name="The Broad Institute Genome Sequencing Center for Infectious Disease"/>
            <person name="Wu L."/>
            <person name="Ma J."/>
        </authorList>
    </citation>
    <scope>NUCLEOTIDE SEQUENCE [LARGE SCALE GENOMIC DNA]</scope>
    <source>
        <strain evidence="16">CGMCC 1.12477</strain>
    </source>
</reference>
<evidence type="ECO:0000256" key="6">
    <source>
        <dbReference type="ARBA" id="ARBA00022723"/>
    </source>
</evidence>
<evidence type="ECO:0000313" key="16">
    <source>
        <dbReference type="Proteomes" id="UP001597186"/>
    </source>
</evidence>
<evidence type="ECO:0000256" key="4">
    <source>
        <dbReference type="ARBA" id="ARBA00022519"/>
    </source>
</evidence>
<evidence type="ECO:0000256" key="9">
    <source>
        <dbReference type="ARBA" id="ARBA00023004"/>
    </source>
</evidence>
<comment type="similarity">
    <text evidence="2">Belongs to the fatty acid desaturase type 1 family. AlkB subfamily.</text>
</comment>
<comment type="caution">
    <text evidence="15">The sequence shown here is derived from an EMBL/GenBank/DDBJ whole genome shotgun (WGS) entry which is preliminary data.</text>
</comment>
<evidence type="ECO:0000313" key="15">
    <source>
        <dbReference type="EMBL" id="MFD1509954.1"/>
    </source>
</evidence>
<evidence type="ECO:0000256" key="2">
    <source>
        <dbReference type="ARBA" id="ARBA00010823"/>
    </source>
</evidence>
<feature type="compositionally biased region" description="Basic and acidic residues" evidence="12">
    <location>
        <begin position="339"/>
        <end position="349"/>
    </location>
</feature>
<keyword evidence="11 13" id="KW-0472">Membrane</keyword>
<keyword evidence="3" id="KW-1003">Cell membrane</keyword>
<feature type="transmembrane region" description="Helical" evidence="13">
    <location>
        <begin position="12"/>
        <end position="40"/>
    </location>
</feature>
<evidence type="ECO:0000256" key="3">
    <source>
        <dbReference type="ARBA" id="ARBA00022475"/>
    </source>
</evidence>
<dbReference type="PANTHER" id="PTHR38674:SF1">
    <property type="entry name" value="ALKANE 1-MONOOXYGENASE 1"/>
    <property type="match status" value="1"/>
</dbReference>
<evidence type="ECO:0000259" key="14">
    <source>
        <dbReference type="Pfam" id="PF00487"/>
    </source>
</evidence>
<evidence type="ECO:0000256" key="5">
    <source>
        <dbReference type="ARBA" id="ARBA00022692"/>
    </source>
</evidence>
<keyword evidence="9" id="KW-0408">Iron</keyword>
<dbReference type="Pfam" id="PF00487">
    <property type="entry name" value="FA_desaturase"/>
    <property type="match status" value="1"/>
</dbReference>
<organism evidence="15 16">
    <name type="scientific">Lacimonas salitolerans</name>
    <dbReference type="NCBI Taxonomy" id="1323750"/>
    <lineage>
        <taxon>Bacteria</taxon>
        <taxon>Pseudomonadati</taxon>
        <taxon>Pseudomonadota</taxon>
        <taxon>Alphaproteobacteria</taxon>
        <taxon>Rhodobacterales</taxon>
        <taxon>Paracoccaceae</taxon>
        <taxon>Lacimonas</taxon>
    </lineage>
</organism>
<sequence length="366" mass="39646">MLFFDIATLLPVVLLIAGVTFGGVWVWAAVLCISVLTWALDRLVRRAAVVRGAGSEFPTGTGLAVGLGVAHLPLMALAVWAVGGASGHDLTHRLGLLVGFGLFFGQVGHPNAHELIHKPARWQQMLGRAIYVVMLYGHHASSHLRVHHIHVGTDRDPASAPAGMGFWRYAARAWGGSFMAGLRAETALRARARMAPAVWTHPYARYLAGAAVCLALAAWIGGASGVLAYAGIAAYAQLQILLSDYLQHYGLRRRIGADGRPEPVGARHSWNGPQFWSSAMMLNAPRHSHHHTHPGVAFPALDLTEEMPTLPRSLPVMAVAALIPPLWRRVMARPLARWGQDKTDRRRDADADEILAHDGQAGMDRL</sequence>
<keyword evidence="5 13" id="KW-0812">Transmembrane</keyword>
<feature type="region of interest" description="Disordered" evidence="12">
    <location>
        <begin position="338"/>
        <end position="366"/>
    </location>
</feature>
<keyword evidence="6" id="KW-0479">Metal-binding</keyword>
<keyword evidence="16" id="KW-1185">Reference proteome</keyword>
<evidence type="ECO:0000256" key="1">
    <source>
        <dbReference type="ARBA" id="ARBA00004429"/>
    </source>
</evidence>
<evidence type="ECO:0000256" key="12">
    <source>
        <dbReference type="SAM" id="MobiDB-lite"/>
    </source>
</evidence>
<keyword evidence="4" id="KW-0997">Cell inner membrane</keyword>
<dbReference type="PANTHER" id="PTHR38674">
    <property type="entry name" value="ALKANE 1-MONOOXYGENASE 1"/>
    <property type="match status" value="1"/>
</dbReference>
<keyword evidence="8" id="KW-0560">Oxidoreductase</keyword>
<dbReference type="EMBL" id="JBHUDD010000057">
    <property type="protein sequence ID" value="MFD1509954.1"/>
    <property type="molecule type" value="Genomic_DNA"/>
</dbReference>
<gene>
    <name evidence="15" type="ORF">ACFTOW_11125</name>
</gene>
<comment type="subcellular location">
    <subcellularLocation>
        <location evidence="1">Cell inner membrane</location>
        <topology evidence="1">Multi-pass membrane protein</topology>
    </subcellularLocation>
</comment>
<evidence type="ECO:0000256" key="11">
    <source>
        <dbReference type="ARBA" id="ARBA00023136"/>
    </source>
</evidence>
<proteinExistence type="inferred from homology"/>